<evidence type="ECO:0000313" key="3">
    <source>
        <dbReference type="Proteomes" id="UP000036959"/>
    </source>
</evidence>
<dbReference type="Gene3D" id="1.10.10.10">
    <property type="entry name" value="Winged helix-like DNA-binding domain superfamily/Winged helix DNA-binding domain"/>
    <property type="match status" value="1"/>
</dbReference>
<dbReference type="InterPro" id="IPR016032">
    <property type="entry name" value="Sig_transdc_resp-reg_C-effctor"/>
</dbReference>
<dbReference type="CDD" id="cd00130">
    <property type="entry name" value="PAS"/>
    <property type="match status" value="1"/>
</dbReference>
<dbReference type="Pfam" id="PF13426">
    <property type="entry name" value="PAS_9"/>
    <property type="match status" value="1"/>
</dbReference>
<dbReference type="GO" id="GO:0003677">
    <property type="term" value="F:DNA binding"/>
    <property type="evidence" value="ECO:0007669"/>
    <property type="project" value="InterPro"/>
</dbReference>
<dbReference type="InterPro" id="IPR035965">
    <property type="entry name" value="PAS-like_dom_sf"/>
</dbReference>
<organism evidence="2 3">
    <name type="scientific">Candidatus Burkholderia verschuerenii</name>
    <dbReference type="NCBI Taxonomy" id="242163"/>
    <lineage>
        <taxon>Bacteria</taxon>
        <taxon>Pseudomonadati</taxon>
        <taxon>Pseudomonadota</taxon>
        <taxon>Betaproteobacteria</taxon>
        <taxon>Burkholderiales</taxon>
        <taxon>Burkholderiaceae</taxon>
        <taxon>Burkholderia</taxon>
    </lineage>
</organism>
<comment type="caution">
    <text evidence="2">The sequence shown here is derived from an EMBL/GenBank/DDBJ whole genome shotgun (WGS) entry which is preliminary data.</text>
</comment>
<protein>
    <submittedName>
        <fullName evidence="2">Response regulator</fullName>
    </submittedName>
</protein>
<dbReference type="SUPFAM" id="SSF55785">
    <property type="entry name" value="PYP-like sensor domain (PAS domain)"/>
    <property type="match status" value="1"/>
</dbReference>
<evidence type="ECO:0000259" key="1">
    <source>
        <dbReference type="SMART" id="SM00091"/>
    </source>
</evidence>
<sequence length="274" mass="30866">MRALDYQTAFHLAPVGLVLSRDRIIEDCNEQLCAIFGFDREALIGKSFQVLYPSPDEFARIGERIAAHISTQGTYSDDRIMKRSNGELFWCHVTGRALDRDVPHAAGVWTFEDLSATRRVAIELTPREREIAAQLVMGKTSKQIGQRRRLARRVVDPHDLGRAARVERAGIVRAIELEARLEAAASWLPDRHSADDIARIVQLPEKLHRCIDDHRALAFAIAARDADLLEPRDPHLLHVAEVHGVVDVPERVHVAPADRHGQIEYGMKRCVVSH</sequence>
<dbReference type="PATRIC" id="fig|242163.4.peg.6826"/>
<dbReference type="NCBIfam" id="TIGR00229">
    <property type="entry name" value="sensory_box"/>
    <property type="match status" value="1"/>
</dbReference>
<name>A0A0L0MCL8_9BURK</name>
<dbReference type="EMBL" id="LFJJ01000085">
    <property type="protein sequence ID" value="KND60041.1"/>
    <property type="molecule type" value="Genomic_DNA"/>
</dbReference>
<reference evidence="3" key="1">
    <citation type="submission" date="2015-06" db="EMBL/GenBank/DDBJ databases">
        <title>Comparative genomics of Burkholderia leaf nodule symbionts.</title>
        <authorList>
            <person name="Carlier A."/>
            <person name="Eberl L."/>
            <person name="Pinto-Carbo M."/>
        </authorList>
    </citation>
    <scope>NUCLEOTIDE SEQUENCE [LARGE SCALE GENOMIC DNA]</scope>
    <source>
        <strain evidence="3">UZHbot4</strain>
    </source>
</reference>
<feature type="domain" description="PAS" evidence="1">
    <location>
        <begin position="4"/>
        <end position="70"/>
    </location>
</feature>
<gene>
    <name evidence="2" type="ORF">BVER_04620c</name>
</gene>
<accession>A0A0L0MCL8</accession>
<evidence type="ECO:0000313" key="2">
    <source>
        <dbReference type="EMBL" id="KND60041.1"/>
    </source>
</evidence>
<keyword evidence="3" id="KW-1185">Reference proteome</keyword>
<dbReference type="AlphaFoldDB" id="A0A0L0MCL8"/>
<dbReference type="SMART" id="SM00091">
    <property type="entry name" value="PAS"/>
    <property type="match status" value="1"/>
</dbReference>
<dbReference type="InterPro" id="IPR036388">
    <property type="entry name" value="WH-like_DNA-bd_sf"/>
</dbReference>
<proteinExistence type="predicted"/>
<dbReference type="InterPro" id="IPR000014">
    <property type="entry name" value="PAS"/>
</dbReference>
<dbReference type="Gene3D" id="3.30.450.20">
    <property type="entry name" value="PAS domain"/>
    <property type="match status" value="1"/>
</dbReference>
<dbReference type="Proteomes" id="UP000036959">
    <property type="component" value="Unassembled WGS sequence"/>
</dbReference>
<dbReference type="GO" id="GO:0006355">
    <property type="term" value="P:regulation of DNA-templated transcription"/>
    <property type="evidence" value="ECO:0007669"/>
    <property type="project" value="InterPro"/>
</dbReference>
<dbReference type="SUPFAM" id="SSF46894">
    <property type="entry name" value="C-terminal effector domain of the bipartite response regulators"/>
    <property type="match status" value="1"/>
</dbReference>